<evidence type="ECO:0008006" key="3">
    <source>
        <dbReference type="Google" id="ProtNLM"/>
    </source>
</evidence>
<evidence type="ECO:0000313" key="2">
    <source>
        <dbReference type="Proteomes" id="UP000756346"/>
    </source>
</evidence>
<reference evidence="1" key="1">
    <citation type="journal article" date="2021" name="Nat. Commun.">
        <title>Genetic determinants of endophytism in the Arabidopsis root mycobiome.</title>
        <authorList>
            <person name="Mesny F."/>
            <person name="Miyauchi S."/>
            <person name="Thiergart T."/>
            <person name="Pickel B."/>
            <person name="Atanasova L."/>
            <person name="Karlsson M."/>
            <person name="Huettel B."/>
            <person name="Barry K.W."/>
            <person name="Haridas S."/>
            <person name="Chen C."/>
            <person name="Bauer D."/>
            <person name="Andreopoulos W."/>
            <person name="Pangilinan J."/>
            <person name="LaButti K."/>
            <person name="Riley R."/>
            <person name="Lipzen A."/>
            <person name="Clum A."/>
            <person name="Drula E."/>
            <person name="Henrissat B."/>
            <person name="Kohler A."/>
            <person name="Grigoriev I.V."/>
            <person name="Martin F.M."/>
            <person name="Hacquard S."/>
        </authorList>
    </citation>
    <scope>NUCLEOTIDE SEQUENCE</scope>
    <source>
        <strain evidence="1">MPI-CAGE-CH-0230</strain>
    </source>
</reference>
<dbReference type="PANTHER" id="PTHR47425:SF2">
    <property type="entry name" value="FARB-RELATED"/>
    <property type="match status" value="1"/>
</dbReference>
<keyword evidence="2" id="KW-1185">Reference proteome</keyword>
<gene>
    <name evidence="1" type="ORF">B0I36DRAFT_436093</name>
</gene>
<dbReference type="RefSeq" id="XP_046006033.1">
    <property type="nucleotide sequence ID" value="XM_046162799.1"/>
</dbReference>
<dbReference type="PANTHER" id="PTHR47425">
    <property type="entry name" value="FARB-RELATED"/>
    <property type="match status" value="1"/>
</dbReference>
<sequence>MPSAISDQAASSICKLVASSAQNASSTARNTTSNLQSNPRTADGDARRRVTVLYSHLPFLAVGNIHRVPFEDVNYLESCGCLHVPARPLLDNFVEQYFLHIHPLLPLVDEGDFWEMYSEVEAPCPPDNRMPLLLFQAMLFSSCALLYDFDAEIDQLPLAQASLLLMHWVPPSNFPSSPYKTWLGRALQHAKSINADRYGAMPKLPAWASPDARKYHKACRRMWWCCIILDRISPLSGRYGNRITRDTFDFAKATALGAADLEDEIYRSSVYSPAAKRRLIGLFEVYLKFTLLLTDVLTLVFPFEDSLRMNHQPCDEDGAQIEICDAALKSWFAVASEKFRPFQGTSRTAAGGLGKQELHRSEALHVNLMYIYYYTAKIAIHHYLLLYRVANGHELEIADLPQVDKLAKSRDELMDAAAHMTLLFGELSRRRLVRWLPVSTLACMTMPLALGFISARLFTTGKGPASNRPVAASDSRAGLLGLDVLSEALEAFVSQYQCVGYIREVAKHVANLAQDHSSQAGDQPRTLQDSKPGRPLIITDWIQVLTAQPCVYVWTTMAVDLYIRDCLGWEGRTNKAAASGHVPDD</sequence>
<dbReference type="InterPro" id="IPR052761">
    <property type="entry name" value="Fungal_Detox/Toxin_TFs"/>
</dbReference>
<organism evidence="1 2">
    <name type="scientific">Microdochium trichocladiopsis</name>
    <dbReference type="NCBI Taxonomy" id="1682393"/>
    <lineage>
        <taxon>Eukaryota</taxon>
        <taxon>Fungi</taxon>
        <taxon>Dikarya</taxon>
        <taxon>Ascomycota</taxon>
        <taxon>Pezizomycotina</taxon>
        <taxon>Sordariomycetes</taxon>
        <taxon>Xylariomycetidae</taxon>
        <taxon>Xylariales</taxon>
        <taxon>Microdochiaceae</taxon>
        <taxon>Microdochium</taxon>
    </lineage>
</organism>
<evidence type="ECO:0000313" key="1">
    <source>
        <dbReference type="EMBL" id="KAH7016409.1"/>
    </source>
</evidence>
<accession>A0A9P8XUX6</accession>
<dbReference type="GeneID" id="70192345"/>
<protein>
    <recommendedName>
        <fullName evidence="3">Transcription factor domain-containing protein</fullName>
    </recommendedName>
</protein>
<comment type="caution">
    <text evidence="1">The sequence shown here is derived from an EMBL/GenBank/DDBJ whole genome shotgun (WGS) entry which is preliminary data.</text>
</comment>
<dbReference type="AlphaFoldDB" id="A0A9P8XUX6"/>
<dbReference type="Proteomes" id="UP000756346">
    <property type="component" value="Unassembled WGS sequence"/>
</dbReference>
<dbReference type="CDD" id="cd12148">
    <property type="entry name" value="fungal_TF_MHR"/>
    <property type="match status" value="1"/>
</dbReference>
<name>A0A9P8XUX6_9PEZI</name>
<dbReference type="EMBL" id="JAGTJQ010000012">
    <property type="protein sequence ID" value="KAH7016409.1"/>
    <property type="molecule type" value="Genomic_DNA"/>
</dbReference>
<proteinExistence type="predicted"/>
<dbReference type="OrthoDB" id="4753797at2759"/>